<dbReference type="InterPro" id="IPR058532">
    <property type="entry name" value="YjbR/MT2646/Rv2570-like"/>
</dbReference>
<evidence type="ECO:0000313" key="3">
    <source>
        <dbReference type="Proteomes" id="UP000271272"/>
    </source>
</evidence>
<reference evidence="1 4" key="2">
    <citation type="submission" date="2020-07" db="EMBL/GenBank/DDBJ databases">
        <title>MOT database genomes.</title>
        <authorList>
            <person name="Joseph S."/>
            <person name="Aduse-Opoku J."/>
            <person name="Hashim A."/>
            <person name="Wade W."/>
            <person name="Curtis M."/>
        </authorList>
    </citation>
    <scope>NUCLEOTIDE SEQUENCE [LARGE SCALE GENOMIC DNA]</scope>
    <source>
        <strain evidence="1 4">WMus004</strain>
    </source>
</reference>
<accession>A0A3P1V603</accession>
<dbReference type="Pfam" id="PF04237">
    <property type="entry name" value="YjbR"/>
    <property type="match status" value="1"/>
</dbReference>
<dbReference type="Proteomes" id="UP000572528">
    <property type="component" value="Unassembled WGS sequence"/>
</dbReference>
<evidence type="ECO:0000313" key="4">
    <source>
        <dbReference type="Proteomes" id="UP000572528"/>
    </source>
</evidence>
<protein>
    <submittedName>
        <fullName evidence="2">MmcQ/YjbR family DNA-binding protein</fullName>
    </submittedName>
</protein>
<reference evidence="2 3" key="1">
    <citation type="submission" date="2018-11" db="EMBL/GenBank/DDBJ databases">
        <title>Genomes From Bacteria Associated with the Canine Oral Cavity: a Test Case for Automated Genome-Based Taxonomic Assignment.</title>
        <authorList>
            <person name="Coil D.A."/>
            <person name="Jospin G."/>
            <person name="Darling A.E."/>
            <person name="Wallis C."/>
            <person name="Davis I.J."/>
            <person name="Harris S."/>
            <person name="Eisen J.A."/>
            <person name="Holcombe L.J."/>
            <person name="O'Flynn C."/>
        </authorList>
    </citation>
    <scope>NUCLEOTIDE SEQUENCE [LARGE SCALE GENOMIC DNA]</scope>
    <source>
        <strain evidence="2 3">OH5050</strain>
    </source>
</reference>
<gene>
    <name evidence="2" type="ORF">EII10_06035</name>
    <name evidence="1" type="ORF">HZZ05_05640</name>
</gene>
<proteinExistence type="predicted"/>
<dbReference type="Gene3D" id="3.90.1150.30">
    <property type="match status" value="1"/>
</dbReference>
<dbReference type="SUPFAM" id="SSF142906">
    <property type="entry name" value="YjbR-like"/>
    <property type="match status" value="1"/>
</dbReference>
<evidence type="ECO:0000313" key="1">
    <source>
        <dbReference type="EMBL" id="NYS69003.1"/>
    </source>
</evidence>
<dbReference type="RefSeq" id="WP_124933595.1">
    <property type="nucleotide sequence ID" value="NZ_JACBXV010000056.1"/>
</dbReference>
<dbReference type="EMBL" id="JACBXV010000056">
    <property type="protein sequence ID" value="NYS69003.1"/>
    <property type="molecule type" value="Genomic_DNA"/>
</dbReference>
<dbReference type="GO" id="GO:0003677">
    <property type="term" value="F:DNA binding"/>
    <property type="evidence" value="ECO:0007669"/>
    <property type="project" value="UniProtKB-KW"/>
</dbReference>
<keyword evidence="2" id="KW-0238">DNA-binding</keyword>
<name>A0A3P1V603_9ACTO</name>
<comment type="caution">
    <text evidence="2">The sequence shown here is derived from an EMBL/GenBank/DDBJ whole genome shotgun (WGS) entry which is preliminary data.</text>
</comment>
<evidence type="ECO:0000313" key="2">
    <source>
        <dbReference type="EMBL" id="RRD29571.1"/>
    </source>
</evidence>
<dbReference type="AlphaFoldDB" id="A0A3P1V603"/>
<sequence>MGHLPPFPPDHPDIERVRRIALALPEAKEKLSVGRPAFYTKKVFVWFGMSRKVDGVWDRSPISVCVLLPEDERQAVLGSPAAYIPGYIGPYGWVGLLLDESTDWVEIAELIEESYRMTAPARLVRMLDGGA</sequence>
<dbReference type="Proteomes" id="UP000271272">
    <property type="component" value="Unassembled WGS sequence"/>
</dbReference>
<keyword evidence="3" id="KW-1185">Reference proteome</keyword>
<dbReference type="EMBL" id="RQZC01000006">
    <property type="protein sequence ID" value="RRD29571.1"/>
    <property type="molecule type" value="Genomic_DNA"/>
</dbReference>
<organism evidence="2 3">
    <name type="scientific">Actinomyces bowdenii</name>
    <dbReference type="NCBI Taxonomy" id="131109"/>
    <lineage>
        <taxon>Bacteria</taxon>
        <taxon>Bacillati</taxon>
        <taxon>Actinomycetota</taxon>
        <taxon>Actinomycetes</taxon>
        <taxon>Actinomycetales</taxon>
        <taxon>Actinomycetaceae</taxon>
        <taxon>Actinomyces</taxon>
    </lineage>
</organism>
<dbReference type="OrthoDB" id="8479417at2"/>
<dbReference type="InterPro" id="IPR038056">
    <property type="entry name" value="YjbR-like_sf"/>
</dbReference>